<evidence type="ECO:0000313" key="4">
    <source>
        <dbReference type="Proteomes" id="UP000708148"/>
    </source>
</evidence>
<dbReference type="Proteomes" id="UP000708148">
    <property type="component" value="Unassembled WGS sequence"/>
</dbReference>
<dbReference type="PROSITE" id="PS50076">
    <property type="entry name" value="DNAJ_2"/>
    <property type="match status" value="1"/>
</dbReference>
<organism evidence="3 4">
    <name type="scientific">Ostreobium quekettii</name>
    <dbReference type="NCBI Taxonomy" id="121088"/>
    <lineage>
        <taxon>Eukaryota</taxon>
        <taxon>Viridiplantae</taxon>
        <taxon>Chlorophyta</taxon>
        <taxon>core chlorophytes</taxon>
        <taxon>Ulvophyceae</taxon>
        <taxon>TCBD clade</taxon>
        <taxon>Bryopsidales</taxon>
        <taxon>Ostreobineae</taxon>
        <taxon>Ostreobiaceae</taxon>
        <taxon>Ostreobium</taxon>
    </lineage>
</organism>
<reference evidence="3" key="1">
    <citation type="submission" date="2020-12" db="EMBL/GenBank/DDBJ databases">
        <authorList>
            <person name="Iha C."/>
        </authorList>
    </citation>
    <scope>NUCLEOTIDE SEQUENCE</scope>
</reference>
<dbReference type="InterPro" id="IPR036869">
    <property type="entry name" value="J_dom_sf"/>
</dbReference>
<dbReference type="SUPFAM" id="SSF46565">
    <property type="entry name" value="Chaperone J-domain"/>
    <property type="match status" value="1"/>
</dbReference>
<sequence length="253" mass="29186">MNLLLQRHPQAGKELQEQFVLVKEAYEVLSQPKRREAYDIVKGAGAEAAEGPRRRWGTRKEEPFDEDFRDFWEKFGHRFAQEEEQRRASEYQQKADRAAAWEAEKKEAASNRERYYYRRSRVREARHTYVARVLSSFWHSHPGVTWQDVTVTCLTALAAAGIAYTWQPVFSRQIEVECNHPAQTDQMAEKDRQDQMDQCVGQQRRDHLADQIDQCGGQDQGDQFVAQTDGCRAQQQRDDLGGQTNGGFVGSDG</sequence>
<comment type="caution">
    <text evidence="3">The sequence shown here is derived from an EMBL/GenBank/DDBJ whole genome shotgun (WGS) entry which is preliminary data.</text>
</comment>
<dbReference type="EMBL" id="CAJHUC010000696">
    <property type="protein sequence ID" value="CAD7697670.1"/>
    <property type="molecule type" value="Genomic_DNA"/>
</dbReference>
<feature type="compositionally biased region" description="Gly residues" evidence="1">
    <location>
        <begin position="243"/>
        <end position="253"/>
    </location>
</feature>
<dbReference type="AlphaFoldDB" id="A0A8S1IQZ9"/>
<dbReference type="Pfam" id="PF00226">
    <property type="entry name" value="DnaJ"/>
    <property type="match status" value="1"/>
</dbReference>
<accession>A0A8S1IQZ9</accession>
<keyword evidence="4" id="KW-1185">Reference proteome</keyword>
<feature type="domain" description="J" evidence="2">
    <location>
        <begin position="1"/>
        <end position="42"/>
    </location>
</feature>
<evidence type="ECO:0000313" key="3">
    <source>
        <dbReference type="EMBL" id="CAD7697670.1"/>
    </source>
</evidence>
<dbReference type="Gene3D" id="1.10.287.110">
    <property type="entry name" value="DnaJ domain"/>
    <property type="match status" value="1"/>
</dbReference>
<evidence type="ECO:0000256" key="1">
    <source>
        <dbReference type="SAM" id="MobiDB-lite"/>
    </source>
</evidence>
<name>A0A8S1IQZ9_9CHLO</name>
<proteinExistence type="predicted"/>
<protein>
    <recommendedName>
        <fullName evidence="2">J domain-containing protein</fullName>
    </recommendedName>
</protein>
<dbReference type="InterPro" id="IPR001623">
    <property type="entry name" value="DnaJ_domain"/>
</dbReference>
<evidence type="ECO:0000259" key="2">
    <source>
        <dbReference type="PROSITE" id="PS50076"/>
    </source>
</evidence>
<feature type="region of interest" description="Disordered" evidence="1">
    <location>
        <begin position="227"/>
        <end position="253"/>
    </location>
</feature>
<gene>
    <name evidence="3" type="ORF">OSTQU699_LOCUS3031</name>
</gene>